<sequence>MNHESTKLSVAFSGADNTGKTTQIGLLGRRIGPAAALAGALHDHDSRWTDIQGDMAGWWFEKSRIEEFVDVLASSYLARSAAPGGGSLRLFDRGIPMLEASVAATVAVRENLPAPAAADRARALLEPWATDLRVAENAELSLYLAYSNEIDENVTHSLAHQASVTPPYDRYQRALHERLHVMATEEGRFSHTVLIGGRSIVEVQRDIRRLLHPRYPAVPARALDGVQVIALAGLSESGKSSAGEYLRTRHGHARLKIGWLLDTAAAHAGLPDPYAVTEEVQAELIVDALDRYLTAHYYLTDVTIESLHSLESTAALRRLLGRQVTVTYLDTPMAARRARSETGADDVAVRDLVKESRGADRIAGIADRVIDNSGTRLRLERCLDALVLDRRWPARHPETQPVNVLGLPISLESYLHKLLDRTTGGADPVVDLLAVTGSAAKGRYQSGWSDLDVLVVADNARLGPLADVLAELRADLEGVKVGVSVVTLAECRTGNVSVRLQHVLAQIGAGAITPLWVRNGLRLPAPDPAAIVAATVMNGVQATFDIRRQILAGAGDLHALYKVTALSAKVQLEFRGVPVSADEDALTTLLGAHGHDTTLARTARTDHAAALKAAHIVLDLWDDTMNGVEQ</sequence>
<evidence type="ECO:0000313" key="3">
    <source>
        <dbReference type="Proteomes" id="UP001610631"/>
    </source>
</evidence>
<dbReference type="RefSeq" id="WP_395509900.1">
    <property type="nucleotide sequence ID" value="NZ_JBBDHD010000026.1"/>
</dbReference>
<feature type="domain" description="Polymerase nucleotidyl transferase" evidence="1">
    <location>
        <begin position="430"/>
        <end position="483"/>
    </location>
</feature>
<comment type="caution">
    <text evidence="2">The sequence shown here is derived from an EMBL/GenBank/DDBJ whole genome shotgun (WGS) entry which is preliminary data.</text>
</comment>
<dbReference type="EMBL" id="JBBDHD010000026">
    <property type="protein sequence ID" value="MFH7596059.1"/>
    <property type="molecule type" value="Genomic_DNA"/>
</dbReference>
<dbReference type="Proteomes" id="UP001610631">
    <property type="component" value="Unassembled WGS sequence"/>
</dbReference>
<accession>A0ABW7PCF3</accession>
<dbReference type="Gene3D" id="3.40.50.300">
    <property type="entry name" value="P-loop containing nucleotide triphosphate hydrolases"/>
    <property type="match status" value="1"/>
</dbReference>
<reference evidence="2 3" key="1">
    <citation type="submission" date="2024-03" db="EMBL/GenBank/DDBJ databases">
        <title>Whole genome sequencing of Streptomyces racemochromogenes, to identify antimicrobial biosynthetic gene clusters.</title>
        <authorList>
            <person name="Suryawanshi P."/>
            <person name="Krishnaraj P.U."/>
            <person name="Arun Y.P."/>
            <person name="Suryawanshi M.P."/>
            <person name="Rakshit O."/>
        </authorList>
    </citation>
    <scope>NUCLEOTIDE SEQUENCE [LARGE SCALE GENOMIC DNA]</scope>
    <source>
        <strain evidence="2 3">AUDT626</strain>
    </source>
</reference>
<dbReference type="Pfam" id="PF01909">
    <property type="entry name" value="NTP_transf_2"/>
    <property type="match status" value="1"/>
</dbReference>
<dbReference type="SUPFAM" id="SSF52540">
    <property type="entry name" value="P-loop containing nucleoside triphosphate hydrolases"/>
    <property type="match status" value="1"/>
</dbReference>
<evidence type="ECO:0000313" key="2">
    <source>
        <dbReference type="EMBL" id="MFH7596059.1"/>
    </source>
</evidence>
<dbReference type="CDD" id="cd05403">
    <property type="entry name" value="NT_KNTase_like"/>
    <property type="match status" value="1"/>
</dbReference>
<dbReference type="InterPro" id="IPR027417">
    <property type="entry name" value="P-loop_NTPase"/>
</dbReference>
<protein>
    <submittedName>
        <fullName evidence="2">Nucleotidyltransferase domain-containing protein</fullName>
    </submittedName>
</protein>
<name>A0ABW7PCF3_9ACTN</name>
<dbReference type="InterPro" id="IPR002934">
    <property type="entry name" value="Polymerase_NTP_transf_dom"/>
</dbReference>
<dbReference type="SUPFAM" id="SSF81301">
    <property type="entry name" value="Nucleotidyltransferase"/>
    <property type="match status" value="1"/>
</dbReference>
<organism evidence="2 3">
    <name type="scientific">Streptomyces racemochromogenes</name>
    <dbReference type="NCBI Taxonomy" id="67353"/>
    <lineage>
        <taxon>Bacteria</taxon>
        <taxon>Bacillati</taxon>
        <taxon>Actinomycetota</taxon>
        <taxon>Actinomycetes</taxon>
        <taxon>Kitasatosporales</taxon>
        <taxon>Streptomycetaceae</taxon>
        <taxon>Streptomyces</taxon>
    </lineage>
</organism>
<keyword evidence="3" id="KW-1185">Reference proteome</keyword>
<proteinExistence type="predicted"/>
<gene>
    <name evidence="2" type="ORF">WDV06_13280</name>
</gene>
<evidence type="ECO:0000259" key="1">
    <source>
        <dbReference type="Pfam" id="PF01909"/>
    </source>
</evidence>
<dbReference type="InterPro" id="IPR043519">
    <property type="entry name" value="NT_sf"/>
</dbReference>